<feature type="propeptide" id="PRO_5011802423" description="Removed in mature form; by autocatalysis" evidence="9">
    <location>
        <begin position="1"/>
        <end position="44"/>
    </location>
</feature>
<evidence type="ECO:0000313" key="12">
    <source>
        <dbReference type="EMBL" id="SDQ59467.1"/>
    </source>
</evidence>
<sequence>MRQTVHDRSLAGRESESIAPAPERLPVPVQGGTADDSSSIVETGTTTVGVVGTDGVVLAADRRASLGGRFVASKQARKIEPVTERTALTFSGSVGEAQSFVRQLRSELRLYELRHESPASVETVATVAGDLIRQGSYRALDLVLGGIDDEPALYRIGPGGGVMRAEYAASGSGMQLAYGILEDAYETDLSLSTLRRVAATAVHSATERDTASGDGATLATVTDDGVDLETFDTPEAAVAATGEEVA</sequence>
<dbReference type="EMBL" id="FNLC01000001">
    <property type="protein sequence ID" value="SDQ59467.1"/>
    <property type="molecule type" value="Genomic_DNA"/>
</dbReference>
<keyword evidence="5 9" id="KW-0378">Hydrolase</keyword>
<dbReference type="PROSITE" id="PS51476">
    <property type="entry name" value="PROTEASOME_BETA_2"/>
    <property type="match status" value="1"/>
</dbReference>
<dbReference type="PRINTS" id="PR00141">
    <property type="entry name" value="PROTEASOME"/>
</dbReference>
<name>A0A1H1C5G4_NATTX</name>
<keyword evidence="7 9" id="KW-0647">Proteasome</keyword>
<dbReference type="GO" id="GO:0010498">
    <property type="term" value="P:proteasomal protein catabolic process"/>
    <property type="evidence" value="ECO:0007669"/>
    <property type="project" value="UniProtKB-UniRule"/>
</dbReference>
<evidence type="ECO:0000256" key="8">
    <source>
        <dbReference type="ARBA" id="ARBA00023145"/>
    </source>
</evidence>
<proteinExistence type="inferred from homology"/>
<dbReference type="Gene3D" id="3.60.20.10">
    <property type="entry name" value="Glutamine Phosphoribosylpyrophosphate, subunit 1, domain 1"/>
    <property type="match status" value="1"/>
</dbReference>
<accession>A0A1H1C5G4</accession>
<keyword evidence="2 9" id="KW-0963">Cytoplasm</keyword>
<feature type="region of interest" description="Disordered" evidence="11">
    <location>
        <begin position="1"/>
        <end position="40"/>
    </location>
</feature>
<keyword evidence="3 9" id="KW-0645">Protease</keyword>
<evidence type="ECO:0000256" key="9">
    <source>
        <dbReference type="HAMAP-Rule" id="MF_02113"/>
    </source>
</evidence>
<feature type="active site" description="Nucleophile" evidence="9 10">
    <location>
        <position position="45"/>
    </location>
</feature>
<evidence type="ECO:0000256" key="1">
    <source>
        <dbReference type="ARBA" id="ARBA00001198"/>
    </source>
</evidence>
<evidence type="ECO:0000256" key="10">
    <source>
        <dbReference type="PIRSR" id="PIRSR600243-1"/>
    </source>
</evidence>
<comment type="catalytic activity">
    <reaction evidence="1 9">
        <text>Cleavage of peptide bonds with very broad specificity.</text>
        <dbReference type="EC" id="3.4.25.1"/>
    </reaction>
</comment>
<dbReference type="InterPro" id="IPR029055">
    <property type="entry name" value="Ntn_hydrolases_N"/>
</dbReference>
<dbReference type="Proteomes" id="UP000198848">
    <property type="component" value="Unassembled WGS sequence"/>
</dbReference>
<dbReference type="GO" id="GO:0019774">
    <property type="term" value="C:proteasome core complex, beta-subunit complex"/>
    <property type="evidence" value="ECO:0007669"/>
    <property type="project" value="UniProtKB-UniRule"/>
</dbReference>
<dbReference type="OrthoDB" id="6330at2157"/>
<dbReference type="GO" id="GO:0005737">
    <property type="term" value="C:cytoplasm"/>
    <property type="evidence" value="ECO:0007669"/>
    <property type="project" value="UniProtKB-SubCell"/>
</dbReference>
<comment type="similarity">
    <text evidence="9">Belongs to the peptidase T1B family.</text>
</comment>
<evidence type="ECO:0000256" key="6">
    <source>
        <dbReference type="ARBA" id="ARBA00022813"/>
    </source>
</evidence>
<dbReference type="PANTHER" id="PTHR32194:SF0">
    <property type="entry name" value="ATP-DEPENDENT PROTEASE SUBUNIT HSLV"/>
    <property type="match status" value="1"/>
</dbReference>
<evidence type="ECO:0000256" key="5">
    <source>
        <dbReference type="ARBA" id="ARBA00022801"/>
    </source>
</evidence>
<reference evidence="13" key="1">
    <citation type="submission" date="2016-10" db="EMBL/GenBank/DDBJ databases">
        <authorList>
            <person name="Varghese N."/>
            <person name="Submissions S."/>
        </authorList>
    </citation>
    <scope>NUCLEOTIDE SEQUENCE [LARGE SCALE GENOMIC DNA]</scope>
    <source>
        <strain evidence="13">DSM 24767</strain>
    </source>
</reference>
<dbReference type="InterPro" id="IPR001353">
    <property type="entry name" value="Proteasome_sua/b"/>
</dbReference>
<dbReference type="InterPro" id="IPR000243">
    <property type="entry name" value="Pept_T1A_subB"/>
</dbReference>
<evidence type="ECO:0000256" key="4">
    <source>
        <dbReference type="ARBA" id="ARBA00022698"/>
    </source>
</evidence>
<dbReference type="STRING" id="1095778.SAMN04489842_1279"/>
<dbReference type="RefSeq" id="WP_090378917.1">
    <property type="nucleotide sequence ID" value="NZ_FNLC01000001.1"/>
</dbReference>
<evidence type="ECO:0000256" key="7">
    <source>
        <dbReference type="ARBA" id="ARBA00022942"/>
    </source>
</evidence>
<evidence type="ECO:0000256" key="3">
    <source>
        <dbReference type="ARBA" id="ARBA00022670"/>
    </source>
</evidence>
<keyword evidence="4 9" id="KW-0888">Threonine protease</keyword>
<feature type="chain" id="PRO_5023406654" description="Proteasome subunit beta" evidence="9">
    <location>
        <begin position="45"/>
        <end position="246"/>
    </location>
</feature>
<evidence type="ECO:0000313" key="13">
    <source>
        <dbReference type="Proteomes" id="UP000198848"/>
    </source>
</evidence>
<dbReference type="AlphaFoldDB" id="A0A1H1C5G4"/>
<dbReference type="GO" id="GO:0004298">
    <property type="term" value="F:threonine-type endopeptidase activity"/>
    <property type="evidence" value="ECO:0007669"/>
    <property type="project" value="UniProtKB-UniRule"/>
</dbReference>
<comment type="subcellular location">
    <subcellularLocation>
        <location evidence="9">Cytoplasm</location>
    </subcellularLocation>
</comment>
<dbReference type="InterPro" id="IPR019983">
    <property type="entry name" value="Pept_T1A_Psome_bsu_arc"/>
</dbReference>
<evidence type="ECO:0000256" key="11">
    <source>
        <dbReference type="SAM" id="MobiDB-lite"/>
    </source>
</evidence>
<dbReference type="InterPro" id="IPR023333">
    <property type="entry name" value="Proteasome_suB-type"/>
</dbReference>
<organism evidence="12 13">
    <name type="scientific">Natronobacterium texcoconense</name>
    <dbReference type="NCBI Taxonomy" id="1095778"/>
    <lineage>
        <taxon>Archaea</taxon>
        <taxon>Methanobacteriati</taxon>
        <taxon>Methanobacteriota</taxon>
        <taxon>Stenosarchaea group</taxon>
        <taxon>Halobacteria</taxon>
        <taxon>Halobacteriales</taxon>
        <taxon>Natrialbaceae</taxon>
        <taxon>Natronobacterium</taxon>
    </lineage>
</organism>
<protein>
    <recommendedName>
        <fullName evidence="9">Proteasome subunit beta</fullName>
        <ecNumber evidence="9">3.4.25.1</ecNumber>
    </recommendedName>
    <alternativeName>
        <fullName evidence="9">20S proteasome beta subunit</fullName>
    </alternativeName>
    <alternativeName>
        <fullName evidence="9">Proteasome core protein PsmB</fullName>
    </alternativeName>
</protein>
<keyword evidence="8 9" id="KW-0865">Zymogen</keyword>
<dbReference type="EC" id="3.4.25.1" evidence="9"/>
<comment type="function">
    <text evidence="9">Component of the proteasome core, a large protease complex with broad specificity involved in protein degradation.</text>
</comment>
<comment type="activity regulation">
    <text evidence="9">The formation of the proteasomal ATPase PAN-20S proteasome complex, via the docking of the C-termini of PAN into the intersubunit pockets in the alpha-rings, triggers opening of the gate for substrate entry. Interconversion between the open-gate and close-gate conformations leads to a dynamic regulation of the 20S proteasome proteolysis activity.</text>
</comment>
<gene>
    <name evidence="9" type="primary">psmB</name>
    <name evidence="12" type="ORF">SAMN04489842_1279</name>
</gene>
<dbReference type="Pfam" id="PF00227">
    <property type="entry name" value="Proteasome"/>
    <property type="match status" value="1"/>
</dbReference>
<keyword evidence="13" id="KW-1185">Reference proteome</keyword>
<feature type="compositionally biased region" description="Basic and acidic residues" evidence="11">
    <location>
        <begin position="1"/>
        <end position="16"/>
    </location>
</feature>
<comment type="subunit">
    <text evidence="9">The 20S proteasome core is composed of 14 alpha and 14 beta subunits that assemble into four stacked heptameric rings, resulting in a barrel-shaped structure. The two inner rings, each composed of seven catalytic beta subunits, are sandwiched by two outer rings, each composed of seven alpha subunits. The catalytic chamber with the active sites is on the inside of the barrel. Has a gated structure, the ends of the cylinder being occluded by the N-termini of the alpha-subunits. Is capped at one or both ends by the proteasome regulatory ATPase, PAN.</text>
</comment>
<dbReference type="HAMAP" id="MF_02113_A">
    <property type="entry name" value="Proteasome_B_A"/>
    <property type="match status" value="1"/>
</dbReference>
<evidence type="ECO:0000256" key="2">
    <source>
        <dbReference type="ARBA" id="ARBA00022490"/>
    </source>
</evidence>
<dbReference type="PANTHER" id="PTHR32194">
    <property type="entry name" value="METALLOPROTEASE TLDD"/>
    <property type="match status" value="1"/>
</dbReference>
<keyword evidence="6 9" id="KW-0068">Autocatalytic cleavage</keyword>
<dbReference type="SUPFAM" id="SSF56235">
    <property type="entry name" value="N-terminal nucleophile aminohydrolases (Ntn hydrolases)"/>
    <property type="match status" value="1"/>
</dbReference>